<evidence type="ECO:0000256" key="1">
    <source>
        <dbReference type="SAM" id="Coils"/>
    </source>
</evidence>
<keyword evidence="1" id="KW-0175">Coiled coil</keyword>
<feature type="region of interest" description="Disordered" evidence="2">
    <location>
        <begin position="368"/>
        <end position="403"/>
    </location>
</feature>
<comment type="caution">
    <text evidence="4">The sequence shown here is derived from an EMBL/GenBank/DDBJ whole genome shotgun (WGS) entry which is preliminary data.</text>
</comment>
<evidence type="ECO:0000313" key="5">
    <source>
        <dbReference type="Proteomes" id="UP000014978"/>
    </source>
</evidence>
<gene>
    <name evidence="4" type="ORF">SLOPH_372</name>
</gene>
<dbReference type="STRING" id="1358809.S7XTS3"/>
<dbReference type="GO" id="GO:0030866">
    <property type="term" value="P:cortical actin cytoskeleton organization"/>
    <property type="evidence" value="ECO:0007669"/>
    <property type="project" value="TreeGrafter"/>
</dbReference>
<evidence type="ECO:0000313" key="4">
    <source>
        <dbReference type="EMBL" id="EPR79268.1"/>
    </source>
</evidence>
<dbReference type="InterPro" id="IPR015425">
    <property type="entry name" value="FH2_Formin"/>
</dbReference>
<evidence type="ECO:0000259" key="3">
    <source>
        <dbReference type="PROSITE" id="PS51444"/>
    </source>
</evidence>
<feature type="compositionally biased region" description="Low complexity" evidence="2">
    <location>
        <begin position="390"/>
        <end position="403"/>
    </location>
</feature>
<dbReference type="Gene3D" id="1.20.58.2220">
    <property type="entry name" value="Formin, FH2 domain"/>
    <property type="match status" value="1"/>
</dbReference>
<dbReference type="PANTHER" id="PTHR45920">
    <property type="entry name" value="FORMIN HOMOLOGY 2 DOMAIN CONTAINING, ISOFORM I"/>
    <property type="match status" value="1"/>
</dbReference>
<name>S7XTS3_SPRLO</name>
<dbReference type="SUPFAM" id="SSF101447">
    <property type="entry name" value="Formin homology 2 domain (FH2 domain)"/>
    <property type="match status" value="1"/>
</dbReference>
<organism evidence="4 5">
    <name type="scientific">Spraguea lophii (strain 42_110)</name>
    <name type="common">Microsporidian parasite</name>
    <dbReference type="NCBI Taxonomy" id="1358809"/>
    <lineage>
        <taxon>Eukaryota</taxon>
        <taxon>Fungi</taxon>
        <taxon>Fungi incertae sedis</taxon>
        <taxon>Microsporidia</taxon>
        <taxon>Spragueidae</taxon>
        <taxon>Spraguea</taxon>
    </lineage>
</organism>
<dbReference type="VEuPathDB" id="MicrosporidiaDB:SLOPH_372"/>
<reference evidence="5" key="1">
    <citation type="journal article" date="2013" name="PLoS Genet.">
        <title>The genome of Spraguea lophii and the basis of host-microsporidian interactions.</title>
        <authorList>
            <person name="Campbell S.E."/>
            <person name="Williams T.A."/>
            <person name="Yousuf A."/>
            <person name="Soanes D.M."/>
            <person name="Paszkiewicz K.H."/>
            <person name="Williams B.A.P."/>
        </authorList>
    </citation>
    <scope>NUCLEOTIDE SEQUENCE [LARGE SCALE GENOMIC DNA]</scope>
    <source>
        <strain evidence="5">42_110</strain>
    </source>
</reference>
<dbReference type="GO" id="GO:0005737">
    <property type="term" value="C:cytoplasm"/>
    <property type="evidence" value="ECO:0007669"/>
    <property type="project" value="UniProtKB-ARBA"/>
</dbReference>
<feature type="domain" description="FH2" evidence="3">
    <location>
        <begin position="391"/>
        <end position="742"/>
    </location>
</feature>
<dbReference type="GO" id="GO:0051015">
    <property type="term" value="F:actin filament binding"/>
    <property type="evidence" value="ECO:0007669"/>
    <property type="project" value="TreeGrafter"/>
</dbReference>
<dbReference type="AlphaFoldDB" id="S7XTS3"/>
<dbReference type="HOGENOM" id="CLU_025884_0_0_1"/>
<dbReference type="InterPro" id="IPR042201">
    <property type="entry name" value="FH2_Formin_sf"/>
</dbReference>
<feature type="coiled-coil region" evidence="1">
    <location>
        <begin position="686"/>
        <end position="713"/>
    </location>
</feature>
<dbReference type="PANTHER" id="PTHR45920:SF7">
    <property type="entry name" value="FORMIN-G"/>
    <property type="match status" value="1"/>
</dbReference>
<dbReference type="EMBL" id="ATCN01000319">
    <property type="protein sequence ID" value="EPR79268.1"/>
    <property type="molecule type" value="Genomic_DNA"/>
</dbReference>
<dbReference type="PROSITE" id="PS51444">
    <property type="entry name" value="FH2"/>
    <property type="match status" value="1"/>
</dbReference>
<accession>S7XTS3</accession>
<dbReference type="Proteomes" id="UP000014978">
    <property type="component" value="Unassembled WGS sequence"/>
</dbReference>
<dbReference type="OrthoDB" id="2196228at2759"/>
<dbReference type="GO" id="GO:0005856">
    <property type="term" value="C:cytoskeleton"/>
    <property type="evidence" value="ECO:0007669"/>
    <property type="project" value="TreeGrafter"/>
</dbReference>
<proteinExistence type="predicted"/>
<sequence>MSVDITLQRIDDELKIIMDEIGIEKSRQLVLVEKLPLKKKLNMIHSILSDEMKLKKVGEYINEIRNGGSRVFIVGINSILPFGVNIFVKDGVRVFEERIKNVEGIELEDILELVTVVLSETKNYNIFSDEFYNHLLFRKINLSINFLEAIEYLSMNFIDDFSRVLLMGHRKVCCYKNINFYRLIEELVKMRRPPTKFIEYILDSKNRIFRFILSSMKFTSKFRKTESIRRIEVKLVEKLINDKNIDNKDNVVQLIENSILKHLQKEEIQFFLNSLENYVLKNNFSLGLIENLSQNVDMINKGVKISDNQKENKIETKATQPVEKEKKKPVLLKTLIKKPMLKKPATVEPQSDVKKLVLNKPVLNKPGLNKPGLNKPVLNKPGLKKPILNKKMPPKAGGLKLPPKNKIKLIPDKEFINVRWTKMQKNDSIFKDAKFDEMDKIFSLKDFEPFVKEKKVVAKVAPPKIENKPKGIFDTKKSNAIEIALGRIRIENEKLLEHITSLDAENLNENLIKQIILNIPTTEEKQKLKTASLGNLTRGEDFYKRTLEVENFISYLDFIYFVKNIYNLSSIHNNLQIFLDFFTNVRASQEFLKYIQYTLYLGNILNGKSFLGNAEAYNLLSLNVFKEVIGKDKKSVFDIAIEKVNKNKIIEDFKNIKEIITMDYRSIISEYEEIKRLYLKVKDTGVKNIEDKITEYKEQIEGLIRLSKQTNDEYQKFGIFCAVEVNEKLFEEFYKFIESLKS</sequence>
<protein>
    <submittedName>
        <fullName evidence="4">Formin like protein</fullName>
    </submittedName>
</protein>
<keyword evidence="5" id="KW-1185">Reference proteome</keyword>
<dbReference type="InParanoid" id="S7XTS3"/>
<evidence type="ECO:0000256" key="2">
    <source>
        <dbReference type="SAM" id="MobiDB-lite"/>
    </source>
</evidence>
<dbReference type="Pfam" id="PF02181">
    <property type="entry name" value="FH2"/>
    <property type="match status" value="1"/>
</dbReference>